<dbReference type="Proteomes" id="UP000295507">
    <property type="component" value="Unassembled WGS sequence"/>
</dbReference>
<dbReference type="AlphaFoldDB" id="A0A4V2VFG1"/>
<evidence type="ECO:0000256" key="1">
    <source>
        <dbReference type="SAM" id="Phobius"/>
    </source>
</evidence>
<evidence type="ECO:0000313" key="3">
    <source>
        <dbReference type="Proteomes" id="UP000295507"/>
    </source>
</evidence>
<organism evidence="2 3">
    <name type="scientific">Rhizobium azibense</name>
    <dbReference type="NCBI Taxonomy" id="1136135"/>
    <lineage>
        <taxon>Bacteria</taxon>
        <taxon>Pseudomonadati</taxon>
        <taxon>Pseudomonadota</taxon>
        <taxon>Alphaproteobacteria</taxon>
        <taxon>Hyphomicrobiales</taxon>
        <taxon>Rhizobiaceae</taxon>
        <taxon>Rhizobium/Agrobacterium group</taxon>
        <taxon>Rhizobium</taxon>
    </lineage>
</organism>
<protein>
    <submittedName>
        <fullName evidence="2">Uncharacterized protein</fullName>
    </submittedName>
</protein>
<dbReference type="EMBL" id="SMBK01000002">
    <property type="protein sequence ID" value="TCU40365.1"/>
    <property type="molecule type" value="Genomic_DNA"/>
</dbReference>
<feature type="non-terminal residue" evidence="2">
    <location>
        <position position="1"/>
    </location>
</feature>
<gene>
    <name evidence="2" type="ORF">EV129_102509</name>
</gene>
<keyword evidence="1" id="KW-0812">Transmembrane</keyword>
<accession>A0A4V2VFG1</accession>
<comment type="caution">
    <text evidence="2">The sequence shown here is derived from an EMBL/GenBank/DDBJ whole genome shotgun (WGS) entry which is preliminary data.</text>
</comment>
<sequence length="50" mass="4914">RGVSHDLAAQTAGSARGPWRISNSPALAIALSNAFLASIGLASVVPAKAA</sequence>
<name>A0A4V2VFG1_9HYPH</name>
<reference evidence="2 3" key="1">
    <citation type="submission" date="2019-03" db="EMBL/GenBank/DDBJ databases">
        <title>Genomic Encyclopedia of Type Strains, Phase IV (KMG-V): Genome sequencing to study the core and pangenomes of soil and plant-associated prokaryotes.</title>
        <authorList>
            <person name="Whitman W."/>
        </authorList>
    </citation>
    <scope>NUCLEOTIDE SEQUENCE [LARGE SCALE GENOMIC DNA]</scope>
    <source>
        <strain evidence="2 3">IE4868</strain>
    </source>
</reference>
<proteinExistence type="predicted"/>
<feature type="transmembrane region" description="Helical" evidence="1">
    <location>
        <begin position="26"/>
        <end position="45"/>
    </location>
</feature>
<keyword evidence="1" id="KW-1133">Transmembrane helix</keyword>
<keyword evidence="1" id="KW-0472">Membrane</keyword>
<evidence type="ECO:0000313" key="2">
    <source>
        <dbReference type="EMBL" id="TCU40365.1"/>
    </source>
</evidence>